<dbReference type="Pfam" id="PF02225">
    <property type="entry name" value="PA"/>
    <property type="match status" value="1"/>
</dbReference>
<evidence type="ECO:0000313" key="3">
    <source>
        <dbReference type="Proteomes" id="UP000010411"/>
    </source>
</evidence>
<comment type="caution">
    <text evidence="2">The sequence shown here is derived from an EMBL/GenBank/DDBJ whole genome shotgun (WGS) entry which is preliminary data.</text>
</comment>
<gene>
    <name evidence="2" type="ORF">STRIP9103_05161</name>
</gene>
<dbReference type="AlphaFoldDB" id="L1KJF8"/>
<dbReference type="InterPro" id="IPR003137">
    <property type="entry name" value="PA_domain"/>
</dbReference>
<dbReference type="CDD" id="cd00538">
    <property type="entry name" value="PA"/>
    <property type="match status" value="1"/>
</dbReference>
<dbReference type="PATRIC" id="fig|698759.3.peg.8345"/>
<proteinExistence type="predicted"/>
<organism evidence="2 3">
    <name type="scientific">Streptomyces ipomoeae 91-03</name>
    <dbReference type="NCBI Taxonomy" id="698759"/>
    <lineage>
        <taxon>Bacteria</taxon>
        <taxon>Bacillati</taxon>
        <taxon>Actinomycetota</taxon>
        <taxon>Actinomycetes</taxon>
        <taxon>Kitasatosporales</taxon>
        <taxon>Streptomycetaceae</taxon>
        <taxon>Streptomyces</taxon>
    </lineage>
</organism>
<dbReference type="Gene3D" id="3.50.30.30">
    <property type="match status" value="1"/>
</dbReference>
<accession>L1KJF8</accession>
<reference evidence="2 3" key="1">
    <citation type="submission" date="2012-11" db="EMBL/GenBank/DDBJ databases">
        <authorList>
            <person name="Huguet-Tapia J.C."/>
            <person name="Durkin A.S."/>
            <person name="Pettis G.S."/>
            <person name="Badger J.H."/>
        </authorList>
    </citation>
    <scope>NUCLEOTIDE SEQUENCE [LARGE SCALE GENOMIC DNA]</scope>
    <source>
        <strain evidence="2 3">91-03</strain>
    </source>
</reference>
<feature type="domain" description="PA" evidence="1">
    <location>
        <begin position="7"/>
        <end position="79"/>
    </location>
</feature>
<keyword evidence="3" id="KW-1185">Reference proteome</keyword>
<protein>
    <recommendedName>
        <fullName evidence="1">PA domain-containing protein</fullName>
    </recommendedName>
</protein>
<sequence>MYTGMACDGSADVPPGDPTAVDIAVVERGVCFPPEKIANVEAAGGYDAILVFNRTGSDACDVQDWMDPGTAGTLPTFGIAPRSQGFALFDQPYNDDDCLADTGTTPLPVAIGTKSDRLTLSSVFDGWGYAHLYRNEGGKLTELDTYAIDETHDPAYASGFGDLTVHEVATSGVRPDLAYFSYYGGGLRVVKIKNNKLVETGRYIDERGNDFWGVQTFRHHGKEYVAASDCDFGLYLFQYTGR</sequence>
<name>L1KJF8_9ACTN</name>
<evidence type="ECO:0000313" key="2">
    <source>
        <dbReference type="EMBL" id="EKX60941.1"/>
    </source>
</evidence>
<dbReference type="EMBL" id="AEJC01000626">
    <property type="protein sequence ID" value="EKX60941.1"/>
    <property type="molecule type" value="Genomic_DNA"/>
</dbReference>
<evidence type="ECO:0000259" key="1">
    <source>
        <dbReference type="Pfam" id="PF02225"/>
    </source>
</evidence>
<dbReference type="Proteomes" id="UP000010411">
    <property type="component" value="Unassembled WGS sequence"/>
</dbReference>